<dbReference type="RefSeq" id="WP_089063643.1">
    <property type="nucleotide sequence ID" value="NZ_CP022315.1"/>
</dbReference>
<dbReference type="InterPro" id="IPR013786">
    <property type="entry name" value="AcylCoA_DH/ox_N"/>
</dbReference>
<dbReference type="InterPro" id="IPR009100">
    <property type="entry name" value="AcylCoA_DH/oxidase_NM_dom_sf"/>
</dbReference>
<evidence type="ECO:0000256" key="5">
    <source>
        <dbReference type="ARBA" id="ARBA00023002"/>
    </source>
</evidence>
<comment type="cofactor">
    <cofactor evidence="1 7">
        <name>FAD</name>
        <dbReference type="ChEBI" id="CHEBI:57692"/>
    </cofactor>
</comment>
<evidence type="ECO:0000256" key="4">
    <source>
        <dbReference type="ARBA" id="ARBA00022827"/>
    </source>
</evidence>
<dbReference type="InterPro" id="IPR006091">
    <property type="entry name" value="Acyl-CoA_Oxase/DH_mid-dom"/>
</dbReference>
<comment type="similarity">
    <text evidence="2 7">Belongs to the acyl-CoA dehydrogenase family.</text>
</comment>
<dbReference type="FunFam" id="1.20.140.10:FF:000019">
    <property type="entry name" value="Acyl-CoA dehydrogenase"/>
    <property type="match status" value="1"/>
</dbReference>
<reference evidence="12 13" key="1">
    <citation type="submission" date="2017-07" db="EMBL/GenBank/DDBJ databases">
        <title>Virgibacillus sp. LM2416.</title>
        <authorList>
            <person name="Tak E.J."/>
            <person name="Bae J.-W."/>
        </authorList>
    </citation>
    <scope>NUCLEOTIDE SEQUENCE [LARGE SCALE GENOMIC DNA]</scope>
    <source>
        <strain evidence="12 13">LM2416</strain>
    </source>
</reference>
<feature type="domain" description="Acyl-CoA oxidase/dehydrogenase middle" evidence="9">
    <location>
        <begin position="147"/>
        <end position="239"/>
    </location>
</feature>
<dbReference type="KEGG" id="vil:CFK37_11955"/>
<dbReference type="FunFam" id="1.10.540.10:FF:000001">
    <property type="entry name" value="Very long-chain-specific acyl-CoA dehydrogenase, mitochondrial"/>
    <property type="match status" value="1"/>
</dbReference>
<name>A0A220U9G7_9BACI</name>
<sequence>MSETKDKLFKGGAFLIEDITADDVITPEDFTDEHKMIAKTTEDFVSGEVLPKVPNLENHEFEHSVDLLKKAGELGLLGADVPEEYGGLALDKISSSLITEKFSRAGGFSVTHGAHVGIGSLPIVFFGNNDQKEKYLPKLATGELLAAYALTEPSSGSDALGAKTTAKLNEAGTHYILNGEKQWITNSAFADVFVVYAKIDGEHFSAFIVEREFPGVSTGHEEDKMGIKSSSTRTLILEDAEVPVENLLGEKGRGHVIAFNILNVGRYKLAIGGVGGSKRGIEVATKYVNERKQFGTPISSFSLTQEKLATMAARTYANESAVYRTVGLFEQRMGSLTDEQLKDGREVARAIAEYQIECSMNKFTATECLDYVADEAVQLHGGYGFMEEYEVARMYRDSRINRIFEGTNEINRLIVPGTLLKKAMKGELPLLQKAQSLQEELMMMMPEEVGEETLEQEKYLLRNAKKMVLLGAGLAAQTYMKKLENEQEILVNLADMTAEVYNMEAAILRTDKAINKTGEEKNKQKLLYTQVYVQEAFNRIEANAKETLIAIEKGDNLRMMLSSLRKLTRHTPTNVIAKKREIAAQIIEEERYIV</sequence>
<dbReference type="PROSITE" id="PS00072">
    <property type="entry name" value="ACYL_COA_DH_1"/>
    <property type="match status" value="1"/>
</dbReference>
<dbReference type="Gene3D" id="1.10.540.10">
    <property type="entry name" value="Acyl-CoA dehydrogenase/oxidase, N-terminal domain"/>
    <property type="match status" value="1"/>
</dbReference>
<dbReference type="FunFam" id="2.40.110.10:FF:000017">
    <property type="entry name" value="Acyl-CoA dehydrogenase"/>
    <property type="match status" value="1"/>
</dbReference>
<keyword evidence="4 7" id="KW-0274">FAD</keyword>
<feature type="domain" description="Acyl-CoA dehydrogenase/oxidase N-terminal" evidence="10">
    <location>
        <begin position="31"/>
        <end position="143"/>
    </location>
</feature>
<dbReference type="Pfam" id="PF21263">
    <property type="entry name" value="Acyl-CoA-dh_C"/>
    <property type="match status" value="1"/>
</dbReference>
<dbReference type="InterPro" id="IPR049426">
    <property type="entry name" value="Acyl-CoA-dh-like_C"/>
</dbReference>
<dbReference type="Pfam" id="PF02771">
    <property type="entry name" value="Acyl-CoA_dh_N"/>
    <property type="match status" value="1"/>
</dbReference>
<feature type="domain" description="Acyl-CoA dehydrogenase/oxidase C-terminal" evidence="8">
    <location>
        <begin position="252"/>
        <end position="415"/>
    </location>
</feature>
<dbReference type="InterPro" id="IPR036250">
    <property type="entry name" value="AcylCo_DH-like_C"/>
</dbReference>
<dbReference type="InterPro" id="IPR006089">
    <property type="entry name" value="Acyl-CoA_DH_CS"/>
</dbReference>
<dbReference type="Gene3D" id="1.20.140.10">
    <property type="entry name" value="Butyryl-CoA Dehydrogenase, subunit A, domain 3"/>
    <property type="match status" value="2"/>
</dbReference>
<evidence type="ECO:0000259" key="11">
    <source>
        <dbReference type="Pfam" id="PF21263"/>
    </source>
</evidence>
<evidence type="ECO:0000256" key="7">
    <source>
        <dbReference type="RuleBase" id="RU362125"/>
    </source>
</evidence>
<evidence type="ECO:0000256" key="2">
    <source>
        <dbReference type="ARBA" id="ARBA00009347"/>
    </source>
</evidence>
<dbReference type="EMBL" id="CP022315">
    <property type="protein sequence ID" value="ASK64393.1"/>
    <property type="molecule type" value="Genomic_DNA"/>
</dbReference>
<dbReference type="Pfam" id="PF00441">
    <property type="entry name" value="Acyl-CoA_dh_1"/>
    <property type="match status" value="1"/>
</dbReference>
<evidence type="ECO:0000259" key="10">
    <source>
        <dbReference type="Pfam" id="PF02771"/>
    </source>
</evidence>
<proteinExistence type="inferred from homology"/>
<dbReference type="SUPFAM" id="SSF56645">
    <property type="entry name" value="Acyl-CoA dehydrogenase NM domain-like"/>
    <property type="match status" value="1"/>
</dbReference>
<gene>
    <name evidence="12" type="ORF">CFK37_11955</name>
</gene>
<dbReference type="GO" id="GO:0050660">
    <property type="term" value="F:flavin adenine dinucleotide binding"/>
    <property type="evidence" value="ECO:0007669"/>
    <property type="project" value="InterPro"/>
</dbReference>
<dbReference type="Pfam" id="PF02770">
    <property type="entry name" value="Acyl-CoA_dh_M"/>
    <property type="match status" value="1"/>
</dbReference>
<dbReference type="PANTHER" id="PTHR43884">
    <property type="entry name" value="ACYL-COA DEHYDROGENASE"/>
    <property type="match status" value="1"/>
</dbReference>
<accession>A0A220U9G7</accession>
<feature type="domain" description="Acyl-CoA dehydrogenase-like C-terminal" evidence="11">
    <location>
        <begin position="463"/>
        <end position="566"/>
    </location>
</feature>
<dbReference type="GO" id="GO:0003995">
    <property type="term" value="F:acyl-CoA dehydrogenase activity"/>
    <property type="evidence" value="ECO:0007669"/>
    <property type="project" value="InterPro"/>
</dbReference>
<evidence type="ECO:0000256" key="6">
    <source>
        <dbReference type="ARBA" id="ARBA00052546"/>
    </source>
</evidence>
<dbReference type="InterPro" id="IPR037069">
    <property type="entry name" value="AcylCoA_DH/ox_N_sf"/>
</dbReference>
<evidence type="ECO:0000259" key="8">
    <source>
        <dbReference type="Pfam" id="PF00441"/>
    </source>
</evidence>
<evidence type="ECO:0000313" key="13">
    <source>
        <dbReference type="Proteomes" id="UP000198312"/>
    </source>
</evidence>
<dbReference type="SUPFAM" id="SSF47203">
    <property type="entry name" value="Acyl-CoA dehydrogenase C-terminal domain-like"/>
    <property type="match status" value="1"/>
</dbReference>
<evidence type="ECO:0000259" key="9">
    <source>
        <dbReference type="Pfam" id="PF02770"/>
    </source>
</evidence>
<dbReference type="InterPro" id="IPR009075">
    <property type="entry name" value="AcylCo_DH/oxidase_C"/>
</dbReference>
<dbReference type="OrthoDB" id="9802447at2"/>
<dbReference type="AlphaFoldDB" id="A0A220U9G7"/>
<organism evidence="12 13">
    <name type="scientific">Virgibacillus phasianinus</name>
    <dbReference type="NCBI Taxonomy" id="2017483"/>
    <lineage>
        <taxon>Bacteria</taxon>
        <taxon>Bacillati</taxon>
        <taxon>Bacillota</taxon>
        <taxon>Bacilli</taxon>
        <taxon>Bacillales</taxon>
        <taxon>Bacillaceae</taxon>
        <taxon>Virgibacillus</taxon>
    </lineage>
</organism>
<comment type="catalytic activity">
    <reaction evidence="6">
        <text>a 2,3-saturated acyl-CoA + A = a 2,3-dehydroacyl-CoA + AH2</text>
        <dbReference type="Rhea" id="RHEA:48608"/>
        <dbReference type="ChEBI" id="CHEBI:13193"/>
        <dbReference type="ChEBI" id="CHEBI:17499"/>
        <dbReference type="ChEBI" id="CHEBI:60015"/>
        <dbReference type="ChEBI" id="CHEBI:65111"/>
    </reaction>
</comment>
<dbReference type="PANTHER" id="PTHR43884:SF12">
    <property type="entry name" value="ISOVALERYL-COA DEHYDROGENASE, MITOCHONDRIAL-RELATED"/>
    <property type="match status" value="1"/>
</dbReference>
<evidence type="ECO:0000313" key="12">
    <source>
        <dbReference type="EMBL" id="ASK64393.1"/>
    </source>
</evidence>
<protein>
    <submittedName>
        <fullName evidence="12">Acyl-CoA dehydrogenase</fullName>
    </submittedName>
</protein>
<dbReference type="Proteomes" id="UP000198312">
    <property type="component" value="Chromosome"/>
</dbReference>
<keyword evidence="5 7" id="KW-0560">Oxidoreductase</keyword>
<dbReference type="PROSITE" id="PS00073">
    <property type="entry name" value="ACYL_COA_DH_2"/>
    <property type="match status" value="1"/>
</dbReference>
<evidence type="ECO:0000256" key="3">
    <source>
        <dbReference type="ARBA" id="ARBA00022630"/>
    </source>
</evidence>
<dbReference type="Gene3D" id="2.40.110.10">
    <property type="entry name" value="Butyryl-CoA Dehydrogenase, subunit A, domain 2"/>
    <property type="match status" value="1"/>
</dbReference>
<keyword evidence="13" id="KW-1185">Reference proteome</keyword>
<keyword evidence="3 7" id="KW-0285">Flavoprotein</keyword>
<evidence type="ECO:0000256" key="1">
    <source>
        <dbReference type="ARBA" id="ARBA00001974"/>
    </source>
</evidence>
<dbReference type="InterPro" id="IPR046373">
    <property type="entry name" value="Acyl-CoA_Oxase/DH_mid-dom_sf"/>
</dbReference>